<feature type="compositionally biased region" description="Basic and acidic residues" evidence="1">
    <location>
        <begin position="259"/>
        <end position="270"/>
    </location>
</feature>
<evidence type="ECO:0000256" key="1">
    <source>
        <dbReference type="SAM" id="MobiDB-lite"/>
    </source>
</evidence>
<accession>A0ABU4LD49</accession>
<feature type="region of interest" description="Disordered" evidence="1">
    <location>
        <begin position="120"/>
        <end position="270"/>
    </location>
</feature>
<proteinExistence type="predicted"/>
<reference evidence="2 3" key="1">
    <citation type="journal article" date="2023" name="Microb. Genom.">
        <title>Mesoterricola silvestris gen. nov., sp. nov., Mesoterricola sediminis sp. nov., Geothrix oryzae sp. nov., Geothrix edaphica sp. nov., Geothrix rubra sp. nov., and Geothrix limicola sp. nov., six novel members of Acidobacteriota isolated from soils.</title>
        <authorList>
            <person name="Weisberg A.J."/>
            <person name="Pearce E."/>
            <person name="Kramer C.G."/>
            <person name="Chang J.H."/>
            <person name="Clarke C.R."/>
        </authorList>
    </citation>
    <scope>NUCLEOTIDE SEQUENCE [LARGE SCALE GENOMIC DNA]</scope>
    <source>
        <strain evidence="2 3">NRRL_B-2795</strain>
    </source>
</reference>
<organism evidence="2 3">
    <name type="scientific">Streptomyces griseiscabiei</name>
    <dbReference type="NCBI Taxonomy" id="2993540"/>
    <lineage>
        <taxon>Bacteria</taxon>
        <taxon>Bacillati</taxon>
        <taxon>Actinomycetota</taxon>
        <taxon>Actinomycetes</taxon>
        <taxon>Kitasatosporales</taxon>
        <taxon>Streptomycetaceae</taxon>
        <taxon>Streptomyces</taxon>
    </lineage>
</organism>
<keyword evidence="3" id="KW-1185">Reference proteome</keyword>
<dbReference type="Proteomes" id="UP001271723">
    <property type="component" value="Unassembled WGS sequence"/>
</dbReference>
<feature type="compositionally biased region" description="Basic and acidic residues" evidence="1">
    <location>
        <begin position="194"/>
        <end position="208"/>
    </location>
</feature>
<evidence type="ECO:0000313" key="2">
    <source>
        <dbReference type="EMBL" id="MDX2913366.1"/>
    </source>
</evidence>
<feature type="compositionally biased region" description="Gly residues" evidence="1">
    <location>
        <begin position="145"/>
        <end position="158"/>
    </location>
</feature>
<protein>
    <submittedName>
        <fullName evidence="2">Uncharacterized protein</fullName>
    </submittedName>
</protein>
<dbReference type="EMBL" id="JARAVY010000014">
    <property type="protein sequence ID" value="MDX2913366.1"/>
    <property type="molecule type" value="Genomic_DNA"/>
</dbReference>
<sequence>MGVDLEGVGEREVVVGQQADRGLAVGEVPAAEVVRVQPAQVVEGDLGCAQSGEPVAQQVVAATAVRDGAQFLLGALDEAGAGLGAGAQAHGVDSGEPADGGGQVRPRREVVAAVALQVDQDRPLAPPTLHGGRERGEQDVVRAGPVGGGQGGQQGPGEVGRDGDGDRAGGAVDVPGGVQRAGPEHRFRGGQQVRPEREFVERGLEESRPAAQRGSGRGEFAALERLGEVGQQDAPGHAVDDQVVQDEEQPAGVRGPVVEPHRPDHHAVVG</sequence>
<feature type="compositionally biased region" description="Low complexity" evidence="1">
    <location>
        <begin position="169"/>
        <end position="178"/>
    </location>
</feature>
<name>A0ABU4LD49_9ACTN</name>
<gene>
    <name evidence="2" type="ORF">PV517_32450</name>
</gene>
<evidence type="ECO:0000313" key="3">
    <source>
        <dbReference type="Proteomes" id="UP001271723"/>
    </source>
</evidence>
<feature type="compositionally biased region" description="Basic and acidic residues" evidence="1">
    <location>
        <begin position="131"/>
        <end position="140"/>
    </location>
</feature>
<comment type="caution">
    <text evidence="2">The sequence shown here is derived from an EMBL/GenBank/DDBJ whole genome shotgun (WGS) entry which is preliminary data.</text>
</comment>